<feature type="transmembrane region" description="Helical" evidence="10">
    <location>
        <begin position="571"/>
        <end position="592"/>
    </location>
</feature>
<dbReference type="Pfam" id="PF13442">
    <property type="entry name" value="Cytochrome_CBB3"/>
    <property type="match status" value="1"/>
</dbReference>
<dbReference type="Pfam" id="PF03239">
    <property type="entry name" value="FTR1"/>
    <property type="match status" value="1"/>
</dbReference>
<sequence length="677" mass="72913">MVLRLLRVAYSEIRRPQIASTRNQRYQCRQTQPSTWHPVSLLSLPSRLGVLAVLLVLVCFGPARAETSDVEMTWRLLDYIAVDYAGAVSHGSVSSPSEYAEQKEFAATIAAKLAALPPKPEQQALVTEAARLQRAIDSKAEAKEVAGIAQGLAAALLATYPVPLAPRKAPNTARGAALFAQNCATCHGEAGDGHGPDAAKLDNPPVAFTDADRARQRSVFALYQVITQGLDGTAMPSFDGLPTEDRWALAFYAGHFAFPDAAATEGERLWKQDEPLHKLIPDLKTLVGTTPTALAGKIGQDTADALMAYLRRHPDVIGQQTGFLSLVRGRLSESLAAYRAGDRQRAGELALSAYLDGFEPIEPMLAARDRTLLERIEGAMGEYRAAIQSRETADSLANRVQVLDDLLDDVEAALSPDAASGLSAFLGAATILLREGLEALLIIVAMIAFLRKAERMEVMRYIHAGWVSALAAGFLTWVAATWVIGISGASRELTEGFGSVFAAVVLLSVGIWMHGKAQADQWQRYIREKMAKVLSGSSAWFLFGLAFIVVYREVFETILFYAALWNQGNGGAILAGALSAGITLAVIAWAVLRFSRRLPIGKFFTYSSWLMAVLTVVLAGKGIAALQEAGIVSIAPLRSVPRISLVGLFPTMQTVAAQLLMITALAIGFALNRRKVV</sequence>
<keyword evidence="3 9" id="KW-0349">Heme</keyword>
<feature type="transmembrane region" description="Helical" evidence="10">
    <location>
        <begin position="496"/>
        <end position="513"/>
    </location>
</feature>
<evidence type="ECO:0000256" key="4">
    <source>
        <dbReference type="ARBA" id="ARBA00022692"/>
    </source>
</evidence>
<comment type="subcellular location">
    <subcellularLocation>
        <location evidence="1">Membrane</location>
        <topology evidence="1">Multi-pass membrane protein</topology>
    </subcellularLocation>
</comment>
<keyword evidence="6 10" id="KW-1133">Transmembrane helix</keyword>
<keyword evidence="13" id="KW-1185">Reference proteome</keyword>
<feature type="transmembrane region" description="Helical" evidence="10">
    <location>
        <begin position="646"/>
        <end position="671"/>
    </location>
</feature>
<evidence type="ECO:0000256" key="9">
    <source>
        <dbReference type="PROSITE-ProRule" id="PRU00433"/>
    </source>
</evidence>
<keyword evidence="7 9" id="KW-0408">Iron</keyword>
<gene>
    <name evidence="12" type="ORF">HA482_08360</name>
</gene>
<proteinExistence type="inferred from homology"/>
<evidence type="ECO:0000313" key="13">
    <source>
        <dbReference type="Proteomes" id="UP000639516"/>
    </source>
</evidence>
<dbReference type="PROSITE" id="PS51007">
    <property type="entry name" value="CYTC"/>
    <property type="match status" value="1"/>
</dbReference>
<dbReference type="PANTHER" id="PTHR31632:SF2">
    <property type="entry name" value="PLASMA MEMBRANE IRON PERMEASE"/>
    <property type="match status" value="1"/>
</dbReference>
<organism evidence="12 13">
    <name type="scientific">Bradyrhizobium campsiandrae</name>
    <dbReference type="NCBI Taxonomy" id="1729892"/>
    <lineage>
        <taxon>Bacteria</taxon>
        <taxon>Pseudomonadati</taxon>
        <taxon>Pseudomonadota</taxon>
        <taxon>Alphaproteobacteria</taxon>
        <taxon>Hyphomicrobiales</taxon>
        <taxon>Nitrobacteraceae</taxon>
        <taxon>Bradyrhizobium</taxon>
    </lineage>
</organism>
<evidence type="ECO:0000256" key="10">
    <source>
        <dbReference type="SAM" id="Phobius"/>
    </source>
</evidence>
<keyword evidence="8 10" id="KW-0472">Membrane</keyword>
<dbReference type="Proteomes" id="UP000639516">
    <property type="component" value="Unassembled WGS sequence"/>
</dbReference>
<dbReference type="SUPFAM" id="SSF46626">
    <property type="entry name" value="Cytochrome c"/>
    <property type="match status" value="1"/>
</dbReference>
<feature type="transmembrane region" description="Helical" evidence="10">
    <location>
        <begin position="604"/>
        <end position="626"/>
    </location>
</feature>
<dbReference type="InterPro" id="IPR009056">
    <property type="entry name" value="Cyt_c-like_dom"/>
</dbReference>
<evidence type="ECO:0000256" key="6">
    <source>
        <dbReference type="ARBA" id="ARBA00022989"/>
    </source>
</evidence>
<keyword evidence="4 10" id="KW-0812">Transmembrane</keyword>
<feature type="domain" description="Cytochrome c" evidence="11">
    <location>
        <begin position="170"/>
        <end position="314"/>
    </location>
</feature>
<evidence type="ECO:0000259" key="11">
    <source>
        <dbReference type="PROSITE" id="PS51007"/>
    </source>
</evidence>
<feature type="transmembrane region" description="Helical" evidence="10">
    <location>
        <begin position="461"/>
        <end position="484"/>
    </location>
</feature>
<name>A0ABR7U347_9BRAD</name>
<evidence type="ECO:0000256" key="1">
    <source>
        <dbReference type="ARBA" id="ARBA00004141"/>
    </source>
</evidence>
<feature type="transmembrane region" description="Helical" evidence="10">
    <location>
        <begin position="424"/>
        <end position="449"/>
    </location>
</feature>
<evidence type="ECO:0000256" key="8">
    <source>
        <dbReference type="ARBA" id="ARBA00023136"/>
    </source>
</evidence>
<keyword evidence="5 9" id="KW-0479">Metal-binding</keyword>
<dbReference type="Gene3D" id="1.10.760.10">
    <property type="entry name" value="Cytochrome c-like domain"/>
    <property type="match status" value="1"/>
</dbReference>
<comment type="similarity">
    <text evidence="2">Belongs to the oxidase-dependent Fe transporter (OFeT) (TC 9.A.10.1) family.</text>
</comment>
<comment type="caution">
    <text evidence="12">The sequence shown here is derived from an EMBL/GenBank/DDBJ whole genome shotgun (WGS) entry which is preliminary data.</text>
</comment>
<evidence type="ECO:0000256" key="3">
    <source>
        <dbReference type="ARBA" id="ARBA00022617"/>
    </source>
</evidence>
<dbReference type="PANTHER" id="PTHR31632">
    <property type="entry name" value="IRON TRANSPORTER FTH1"/>
    <property type="match status" value="1"/>
</dbReference>
<reference evidence="12 13" key="1">
    <citation type="journal article" date="2020" name="Arch. Microbiol.">
        <title>Bradyrhizobium campsiandrae sp. nov., a nitrogen-fixing bacterial strain isolated from a native leguminous tree from the Amazon adapted to flooded conditions.</title>
        <authorList>
            <person name="Cabral Michel D."/>
            <person name="Martins da Costa E."/>
            <person name="Azarias Guimaraes A."/>
            <person name="Soares de Carvalho T."/>
            <person name="Santos de Castro Caputo P."/>
            <person name="Willems A."/>
            <person name="de Souza Moreira F.M."/>
        </authorList>
    </citation>
    <scope>NUCLEOTIDE SEQUENCE [LARGE SCALE GENOMIC DNA]</scope>
    <source>
        <strain evidence="13">INPA 384B</strain>
    </source>
</reference>
<protein>
    <submittedName>
        <fullName evidence="12">Cytochrome c/FTR1 family iron permease</fullName>
    </submittedName>
</protein>
<dbReference type="InterPro" id="IPR036909">
    <property type="entry name" value="Cyt_c-like_dom_sf"/>
</dbReference>
<evidence type="ECO:0000256" key="2">
    <source>
        <dbReference type="ARBA" id="ARBA00008333"/>
    </source>
</evidence>
<dbReference type="InterPro" id="IPR004923">
    <property type="entry name" value="FTR1/Fip1/EfeU"/>
</dbReference>
<dbReference type="EMBL" id="JAATTO010000009">
    <property type="protein sequence ID" value="MBC9978228.1"/>
    <property type="molecule type" value="Genomic_DNA"/>
</dbReference>
<evidence type="ECO:0000313" key="12">
    <source>
        <dbReference type="EMBL" id="MBC9978228.1"/>
    </source>
</evidence>
<evidence type="ECO:0000256" key="7">
    <source>
        <dbReference type="ARBA" id="ARBA00023004"/>
    </source>
</evidence>
<feature type="transmembrane region" description="Helical" evidence="10">
    <location>
        <begin position="533"/>
        <end position="551"/>
    </location>
</feature>
<evidence type="ECO:0000256" key="5">
    <source>
        <dbReference type="ARBA" id="ARBA00022723"/>
    </source>
</evidence>
<accession>A0ABR7U347</accession>